<name>A0A8T4IY30_9ACTN</name>
<evidence type="ECO:0000256" key="1">
    <source>
        <dbReference type="ARBA" id="ARBA00022723"/>
    </source>
</evidence>
<dbReference type="InterPro" id="IPR002048">
    <property type="entry name" value="EF_hand_dom"/>
</dbReference>
<accession>A0A8T4IY30</accession>
<evidence type="ECO:0000259" key="3">
    <source>
        <dbReference type="PROSITE" id="PS50222"/>
    </source>
</evidence>
<dbReference type="PROSITE" id="PS00018">
    <property type="entry name" value="EF_HAND_1"/>
    <property type="match status" value="3"/>
</dbReference>
<dbReference type="Pfam" id="PF13833">
    <property type="entry name" value="EF-hand_8"/>
    <property type="match status" value="1"/>
</dbReference>
<evidence type="ECO:0000313" key="5">
    <source>
        <dbReference type="Proteomes" id="UP000675554"/>
    </source>
</evidence>
<evidence type="ECO:0000313" key="4">
    <source>
        <dbReference type="EMBL" id="MBR7676625.1"/>
    </source>
</evidence>
<dbReference type="InterPro" id="IPR039647">
    <property type="entry name" value="EF_hand_pair_protein_CML-like"/>
</dbReference>
<comment type="caution">
    <text evidence="4">The sequence shown here is derived from an EMBL/GenBank/DDBJ whole genome shotgun (WGS) entry which is preliminary data.</text>
</comment>
<dbReference type="AlphaFoldDB" id="A0A8T4IY30"/>
<dbReference type="InterPro" id="IPR018247">
    <property type="entry name" value="EF_Hand_1_Ca_BS"/>
</dbReference>
<dbReference type="SUPFAM" id="SSF47473">
    <property type="entry name" value="EF-hand"/>
    <property type="match status" value="1"/>
</dbReference>
<dbReference type="EMBL" id="JAGSMN010000705">
    <property type="protein sequence ID" value="MBR7676625.1"/>
    <property type="molecule type" value="Genomic_DNA"/>
</dbReference>
<dbReference type="GO" id="GO:0005509">
    <property type="term" value="F:calcium ion binding"/>
    <property type="evidence" value="ECO:0007669"/>
    <property type="project" value="InterPro"/>
</dbReference>
<reference evidence="4" key="1">
    <citation type="submission" date="2021-04" db="EMBL/GenBank/DDBJ databases">
        <title>Sequencing of actinobacteria type strains.</title>
        <authorList>
            <person name="Nguyen G.-S."/>
            <person name="Wentzel A."/>
        </authorList>
    </citation>
    <scope>NUCLEOTIDE SEQUENCE</scope>
    <source>
        <strain evidence="4">DSM 42095</strain>
    </source>
</reference>
<dbReference type="PANTHER" id="PTHR10891">
    <property type="entry name" value="EF-HAND CALCIUM-BINDING DOMAIN CONTAINING PROTEIN"/>
    <property type="match status" value="1"/>
</dbReference>
<gene>
    <name evidence="4" type="ORF">KDA82_27195</name>
</gene>
<evidence type="ECO:0000256" key="2">
    <source>
        <dbReference type="ARBA" id="ARBA00022737"/>
    </source>
</evidence>
<proteinExistence type="predicted"/>
<dbReference type="Gene3D" id="1.10.238.10">
    <property type="entry name" value="EF-hand"/>
    <property type="match status" value="1"/>
</dbReference>
<organism evidence="4 5">
    <name type="scientific">Streptomyces daliensis</name>
    <dbReference type="NCBI Taxonomy" id="299421"/>
    <lineage>
        <taxon>Bacteria</taxon>
        <taxon>Bacillati</taxon>
        <taxon>Actinomycetota</taxon>
        <taxon>Actinomycetes</taxon>
        <taxon>Kitasatosporales</taxon>
        <taxon>Streptomycetaceae</taxon>
        <taxon>Streptomyces</taxon>
    </lineage>
</organism>
<dbReference type="Pfam" id="PF13202">
    <property type="entry name" value="EF-hand_5"/>
    <property type="match status" value="1"/>
</dbReference>
<dbReference type="SMART" id="SM00054">
    <property type="entry name" value="EFh"/>
    <property type="match status" value="4"/>
</dbReference>
<dbReference type="PROSITE" id="PS50222">
    <property type="entry name" value="EF_HAND_2"/>
    <property type="match status" value="3"/>
</dbReference>
<dbReference type="InterPro" id="IPR011992">
    <property type="entry name" value="EF-hand-dom_pair"/>
</dbReference>
<keyword evidence="2" id="KW-0677">Repeat</keyword>
<feature type="domain" description="EF-hand" evidence="3">
    <location>
        <begin position="55"/>
        <end position="90"/>
    </location>
</feature>
<dbReference type="Pfam" id="PF13499">
    <property type="entry name" value="EF-hand_7"/>
    <property type="match status" value="1"/>
</dbReference>
<keyword evidence="1" id="KW-0479">Metal-binding</keyword>
<dbReference type="Proteomes" id="UP000675554">
    <property type="component" value="Unassembled WGS sequence"/>
</dbReference>
<sequence length="184" mass="20215">MTEDVKAQKFSTLFRWFDQNGDGLLTHDDLQGMAELFAGLARAGDKENASAMRNAFETWWQLLLAHGDSDGSGQISRQEFITVMETNVTDPRHFEEAVLAIADALMRALDTDGSGMLSQAEYVRMYDALGIPPVHSEAAFRLLDQDGDGALSHAEFRSAITEFYLSADPKAAGNWLLGPIDQAT</sequence>
<feature type="domain" description="EF-hand" evidence="3">
    <location>
        <begin position="131"/>
        <end position="166"/>
    </location>
</feature>
<protein>
    <submittedName>
        <fullName evidence="4">EF-hand domain-containing protein</fullName>
    </submittedName>
</protein>
<feature type="domain" description="EF-hand" evidence="3">
    <location>
        <begin position="5"/>
        <end position="40"/>
    </location>
</feature>
<keyword evidence="5" id="KW-1185">Reference proteome</keyword>